<dbReference type="InterPro" id="IPR001638">
    <property type="entry name" value="Solute-binding_3/MltF_N"/>
</dbReference>
<organism evidence="4 5">
    <name type="scientific">Streptomyces lonarensis</name>
    <dbReference type="NCBI Taxonomy" id="700599"/>
    <lineage>
        <taxon>Bacteria</taxon>
        <taxon>Bacillati</taxon>
        <taxon>Actinomycetota</taxon>
        <taxon>Actinomycetes</taxon>
        <taxon>Kitasatosporales</taxon>
        <taxon>Streptomycetaceae</taxon>
        <taxon>Streptomyces</taxon>
    </lineage>
</organism>
<name>A0A7X6D441_9ACTN</name>
<dbReference type="CDD" id="cd01004">
    <property type="entry name" value="PBP2_MidA_like"/>
    <property type="match status" value="1"/>
</dbReference>
<dbReference type="Proteomes" id="UP000578686">
    <property type="component" value="Unassembled WGS sequence"/>
</dbReference>
<keyword evidence="5" id="KW-1185">Reference proteome</keyword>
<dbReference type="SUPFAM" id="SSF53850">
    <property type="entry name" value="Periplasmic binding protein-like II"/>
    <property type="match status" value="1"/>
</dbReference>
<dbReference type="Pfam" id="PF00497">
    <property type="entry name" value="SBP_bac_3"/>
    <property type="match status" value="1"/>
</dbReference>
<dbReference type="RefSeq" id="WP_167973134.1">
    <property type="nucleotide sequence ID" value="NZ_BHZG01000099.1"/>
</dbReference>
<accession>A0A7X6D441</accession>
<keyword evidence="1 2" id="KW-0732">Signal</keyword>
<feature type="signal peptide" evidence="2">
    <location>
        <begin position="1"/>
        <end position="30"/>
    </location>
</feature>
<gene>
    <name evidence="4" type="ORF">HCN56_20065</name>
</gene>
<evidence type="ECO:0000259" key="3">
    <source>
        <dbReference type="SMART" id="SM00062"/>
    </source>
</evidence>
<feature type="chain" id="PRO_5038645319" evidence="2">
    <location>
        <begin position="31"/>
        <end position="308"/>
    </location>
</feature>
<evidence type="ECO:0000256" key="1">
    <source>
        <dbReference type="ARBA" id="ARBA00022729"/>
    </source>
</evidence>
<dbReference type="AlphaFoldDB" id="A0A7X6D441"/>
<proteinExistence type="predicted"/>
<dbReference type="Gene3D" id="3.40.190.10">
    <property type="entry name" value="Periplasmic binding protein-like II"/>
    <property type="match status" value="2"/>
</dbReference>
<dbReference type="PANTHER" id="PTHR35936">
    <property type="entry name" value="MEMBRANE-BOUND LYTIC MUREIN TRANSGLYCOSYLASE F"/>
    <property type="match status" value="1"/>
</dbReference>
<reference evidence="4 5" key="1">
    <citation type="submission" date="2020-03" db="EMBL/GenBank/DDBJ databases">
        <title>Draft genome of Streptomyces sp. ventii, isolated from the Axial Seamount in the Pacific Ocean, and resequencing of the two type strains Streptomyces lonarensis strain NCL 716 and Streptomyces bohaiensis strain 11A07.</title>
        <authorList>
            <person name="Loughran R.M."/>
            <person name="Pfannmuller K.M."/>
            <person name="Wasson B.J."/>
            <person name="Deadmond M.C."/>
            <person name="Paddock B.E."/>
            <person name="Koyack M.J."/>
            <person name="Gallegos D.A."/>
            <person name="Mitchell E.A."/>
            <person name="Ushijima B."/>
            <person name="Saw J.H."/>
            <person name="Mcphail K.L."/>
            <person name="Videau P."/>
        </authorList>
    </citation>
    <scope>NUCLEOTIDE SEQUENCE [LARGE SCALE GENOMIC DNA]</scope>
    <source>
        <strain evidence="4 5">NCL716</strain>
    </source>
</reference>
<evidence type="ECO:0000313" key="4">
    <source>
        <dbReference type="EMBL" id="NJQ07819.1"/>
    </source>
</evidence>
<evidence type="ECO:0000313" key="5">
    <source>
        <dbReference type="Proteomes" id="UP000578686"/>
    </source>
</evidence>
<dbReference type="PANTHER" id="PTHR35936:SF17">
    <property type="entry name" value="ARGININE-BINDING EXTRACELLULAR PROTEIN ARTP"/>
    <property type="match status" value="1"/>
</dbReference>
<dbReference type="PROSITE" id="PS51257">
    <property type="entry name" value="PROKAR_LIPOPROTEIN"/>
    <property type="match status" value="1"/>
</dbReference>
<comment type="caution">
    <text evidence="4">The sequence shown here is derived from an EMBL/GenBank/DDBJ whole genome shotgun (WGS) entry which is preliminary data.</text>
</comment>
<sequence length="308" mass="32063">MSARSLSRHSRLAGATALALAGALVLGACGSDDSGDGGSGEAAGSDAPLWDQLPEDIQEAGVISVGSDIAYAPIEYYDESGEVTGIDPAIAEALGEQLGVELRFENGTFDGLVLGMNSGRYDVIMSAMTDTKERQDGVSEDAEGGADFVNYFRAGSAILVAKDNPENVTGLADLCGLTVAAQRGTANEALVERQQEECDTPIEVLVNDNDDESVTQLQSGRAAVVVTDFPVALYNALEARGGELFEVVGEQIDAAPYGIAVPKDNPELRDALQAAVQAIIDNGDYAEVLEEWDAQTGAVEEATVNAGE</sequence>
<dbReference type="SMART" id="SM00062">
    <property type="entry name" value="PBPb"/>
    <property type="match status" value="1"/>
</dbReference>
<protein>
    <submittedName>
        <fullName evidence="4">ABC transporter substrate-binding protein</fullName>
    </submittedName>
</protein>
<dbReference type="EMBL" id="JAAVJD010000202">
    <property type="protein sequence ID" value="NJQ07819.1"/>
    <property type="molecule type" value="Genomic_DNA"/>
</dbReference>
<evidence type="ECO:0000256" key="2">
    <source>
        <dbReference type="SAM" id="SignalP"/>
    </source>
</evidence>
<feature type="domain" description="Solute-binding protein family 3/N-terminal" evidence="3">
    <location>
        <begin position="62"/>
        <end position="296"/>
    </location>
</feature>